<evidence type="ECO:0000313" key="2">
    <source>
        <dbReference type="EMBL" id="OXM59726.1"/>
    </source>
</evidence>
<evidence type="ECO:0000256" key="1">
    <source>
        <dbReference type="SAM" id="MobiDB-lite"/>
    </source>
</evidence>
<reference evidence="3" key="1">
    <citation type="submission" date="2017-07" db="EMBL/GenBank/DDBJ databases">
        <title>Comparative genome mining reveals phylogenetic distribution patterns of secondary metabolites in Amycolatopsis.</title>
        <authorList>
            <person name="Adamek M."/>
            <person name="Alanjary M."/>
            <person name="Sales-Ortells H."/>
            <person name="Goodfellow M."/>
            <person name="Bull A.T."/>
            <person name="Kalinowski J."/>
            <person name="Ziemert N."/>
        </authorList>
    </citation>
    <scope>NUCLEOTIDE SEQUENCE [LARGE SCALE GENOMIC DNA]</scope>
    <source>
        <strain evidence="3">H5</strain>
    </source>
</reference>
<gene>
    <name evidence="2" type="ORF">CF165_46315</name>
</gene>
<comment type="caution">
    <text evidence="2">The sequence shown here is derived from an EMBL/GenBank/DDBJ whole genome shotgun (WGS) entry which is preliminary data.</text>
</comment>
<feature type="compositionally biased region" description="Basic and acidic residues" evidence="1">
    <location>
        <begin position="85"/>
        <end position="96"/>
    </location>
</feature>
<sequence>MREFLRNDLAALITDLEASGVAGLAGLAGKRTAFRTGCLIDRGSRKSQQLRRVVRQEQAINVLLNQRAELVVGAQLANAGALTRMRADTPDSRASGDRTSSASR</sequence>
<dbReference type="EMBL" id="NMUL01000076">
    <property type="protein sequence ID" value="OXM59726.1"/>
    <property type="molecule type" value="Genomic_DNA"/>
</dbReference>
<evidence type="ECO:0000313" key="3">
    <source>
        <dbReference type="Proteomes" id="UP000215199"/>
    </source>
</evidence>
<keyword evidence="3" id="KW-1185">Reference proteome</keyword>
<dbReference type="RefSeq" id="WP_093953975.1">
    <property type="nucleotide sequence ID" value="NZ_NMUL01000076.1"/>
</dbReference>
<dbReference type="AlphaFoldDB" id="A0A229SLL5"/>
<accession>A0A229SLL5</accession>
<proteinExistence type="predicted"/>
<dbReference type="Proteomes" id="UP000215199">
    <property type="component" value="Unassembled WGS sequence"/>
</dbReference>
<name>A0A229SLL5_9PSEU</name>
<protein>
    <submittedName>
        <fullName evidence="2">Uncharacterized protein</fullName>
    </submittedName>
</protein>
<organism evidence="2 3">
    <name type="scientific">Amycolatopsis vastitatis</name>
    <dbReference type="NCBI Taxonomy" id="1905142"/>
    <lineage>
        <taxon>Bacteria</taxon>
        <taxon>Bacillati</taxon>
        <taxon>Actinomycetota</taxon>
        <taxon>Actinomycetes</taxon>
        <taxon>Pseudonocardiales</taxon>
        <taxon>Pseudonocardiaceae</taxon>
        <taxon>Amycolatopsis</taxon>
    </lineage>
</organism>
<feature type="region of interest" description="Disordered" evidence="1">
    <location>
        <begin position="84"/>
        <end position="104"/>
    </location>
</feature>